<dbReference type="PANTHER" id="PTHR35478:SF1">
    <property type="entry name" value="ZINC FINGER FYVE DOMAIN-CONTAINING PROTEIN 26"/>
    <property type="match status" value="1"/>
</dbReference>
<evidence type="ECO:0000313" key="2">
    <source>
        <dbReference type="Proteomes" id="UP000554482"/>
    </source>
</evidence>
<protein>
    <submittedName>
        <fullName evidence="1">Zinc finger FYVE domain protein</fullName>
    </submittedName>
</protein>
<dbReference type="EMBL" id="JABWDY010025580">
    <property type="protein sequence ID" value="KAF5189342.1"/>
    <property type="molecule type" value="Genomic_DNA"/>
</dbReference>
<comment type="caution">
    <text evidence="1">The sequence shown here is derived from an EMBL/GenBank/DDBJ whole genome shotgun (WGS) entry which is preliminary data.</text>
</comment>
<gene>
    <name evidence="1" type="ORF">FRX31_021070</name>
</gene>
<keyword evidence="2" id="KW-1185">Reference proteome</keyword>
<reference evidence="1 2" key="1">
    <citation type="submission" date="2020-06" db="EMBL/GenBank/DDBJ databases">
        <title>Transcriptomic and genomic resources for Thalictrum thalictroides and T. hernandezii: Facilitating candidate gene discovery in an emerging model plant lineage.</title>
        <authorList>
            <person name="Arias T."/>
            <person name="Riano-Pachon D.M."/>
            <person name="Di Stilio V.S."/>
        </authorList>
    </citation>
    <scope>NUCLEOTIDE SEQUENCE [LARGE SCALE GENOMIC DNA]</scope>
    <source>
        <strain evidence="2">cv. WT478/WT964</strain>
        <tissue evidence="1">Leaves</tissue>
    </source>
</reference>
<sequence>MMCCLLLTADPLNGGRPTKASRFLSSLPDPDNALPVAMGAMQLLPNLRSKQLLATRGNLFDGEVPRLNSWDIGLRLLAALPLPWQQRCSLLHEHPR</sequence>
<accession>A0A7J6VYD0</accession>
<organism evidence="1 2">
    <name type="scientific">Thalictrum thalictroides</name>
    <name type="common">Rue-anemone</name>
    <name type="synonym">Anemone thalictroides</name>
    <dbReference type="NCBI Taxonomy" id="46969"/>
    <lineage>
        <taxon>Eukaryota</taxon>
        <taxon>Viridiplantae</taxon>
        <taxon>Streptophyta</taxon>
        <taxon>Embryophyta</taxon>
        <taxon>Tracheophyta</taxon>
        <taxon>Spermatophyta</taxon>
        <taxon>Magnoliopsida</taxon>
        <taxon>Ranunculales</taxon>
        <taxon>Ranunculaceae</taxon>
        <taxon>Thalictroideae</taxon>
        <taxon>Thalictrum</taxon>
    </lineage>
</organism>
<dbReference type="AlphaFoldDB" id="A0A7J6VYD0"/>
<evidence type="ECO:0000313" key="1">
    <source>
        <dbReference type="EMBL" id="KAF5189342.1"/>
    </source>
</evidence>
<name>A0A7J6VYD0_THATH</name>
<dbReference type="OrthoDB" id="1936617at2759"/>
<dbReference type="Proteomes" id="UP000554482">
    <property type="component" value="Unassembled WGS sequence"/>
</dbReference>
<proteinExistence type="predicted"/>
<dbReference type="PANTHER" id="PTHR35478">
    <property type="entry name" value="ZINC FINGER FYVE DOMAIN PROTEIN"/>
    <property type="match status" value="1"/>
</dbReference>